<keyword evidence="5" id="KW-1003">Cell membrane</keyword>
<dbReference type="Pfam" id="PF02706">
    <property type="entry name" value="Wzz"/>
    <property type="match status" value="1"/>
</dbReference>
<dbReference type="InterPro" id="IPR032807">
    <property type="entry name" value="GNVR"/>
</dbReference>
<comment type="subcellular location">
    <subcellularLocation>
        <location evidence="1">Cell inner membrane</location>
        <topology evidence="1">Multi-pass membrane protein</topology>
    </subcellularLocation>
</comment>
<dbReference type="PANTHER" id="PTHR32309">
    <property type="entry name" value="TYROSINE-PROTEIN KINASE"/>
    <property type="match status" value="1"/>
</dbReference>
<evidence type="ECO:0000256" key="8">
    <source>
        <dbReference type="ARBA" id="ARBA00022692"/>
    </source>
</evidence>
<evidence type="ECO:0000256" key="4">
    <source>
        <dbReference type="ARBA" id="ARBA00011903"/>
    </source>
</evidence>
<keyword evidence="14" id="KW-0829">Tyrosine-protein kinase</keyword>
<evidence type="ECO:0000256" key="10">
    <source>
        <dbReference type="ARBA" id="ARBA00022777"/>
    </source>
</evidence>
<dbReference type="InterPro" id="IPR025669">
    <property type="entry name" value="AAA_dom"/>
</dbReference>
<keyword evidence="10" id="KW-0418">Kinase</keyword>
<evidence type="ECO:0000313" key="20">
    <source>
        <dbReference type="EMBL" id="EKF54310.1"/>
    </source>
</evidence>
<comment type="similarity">
    <text evidence="3">Belongs to the etk/wzc family.</text>
</comment>
<dbReference type="AlphaFoldDB" id="K2PP95"/>
<feature type="domain" description="Tyrosine-protein kinase G-rich" evidence="19">
    <location>
        <begin position="447"/>
        <end position="516"/>
    </location>
</feature>
<evidence type="ECO:0000256" key="1">
    <source>
        <dbReference type="ARBA" id="ARBA00004429"/>
    </source>
</evidence>
<evidence type="ECO:0000256" key="2">
    <source>
        <dbReference type="ARBA" id="ARBA00007316"/>
    </source>
</evidence>
<comment type="similarity">
    <text evidence="2">Belongs to the CpsD/CapB family.</text>
</comment>
<keyword evidence="11" id="KW-0067">ATP-binding</keyword>
<keyword evidence="21" id="KW-1185">Reference proteome</keyword>
<dbReference type="STRING" id="555500.I215_13213"/>
<evidence type="ECO:0000256" key="9">
    <source>
        <dbReference type="ARBA" id="ARBA00022741"/>
    </source>
</evidence>
<evidence type="ECO:0000313" key="21">
    <source>
        <dbReference type="Proteomes" id="UP000007364"/>
    </source>
</evidence>
<evidence type="ECO:0000256" key="11">
    <source>
        <dbReference type="ARBA" id="ARBA00022840"/>
    </source>
</evidence>
<dbReference type="PANTHER" id="PTHR32309:SF13">
    <property type="entry name" value="FERRIC ENTEROBACTIN TRANSPORT PROTEIN FEPE"/>
    <property type="match status" value="1"/>
</dbReference>
<reference evidence="20 21" key="1">
    <citation type="journal article" date="2012" name="J. Bacteriol.">
        <title>Genome Sequence of Galbibacter marinum Type Strain ck-I2-15.</title>
        <authorList>
            <person name="Lai Q."/>
            <person name="Li C."/>
            <person name="Shao Z."/>
        </authorList>
    </citation>
    <scope>NUCLEOTIDE SEQUENCE [LARGE SCALE GENOMIC DNA]</scope>
    <source>
        <strain evidence="21">ck-I2-15</strain>
    </source>
</reference>
<dbReference type="InterPro" id="IPR003856">
    <property type="entry name" value="LPS_length_determ_N"/>
</dbReference>
<evidence type="ECO:0000259" key="17">
    <source>
        <dbReference type="Pfam" id="PF02706"/>
    </source>
</evidence>
<feature type="domain" description="Polysaccharide chain length determinant N-terminal" evidence="17">
    <location>
        <begin position="14"/>
        <end position="111"/>
    </location>
</feature>
<evidence type="ECO:0000256" key="7">
    <source>
        <dbReference type="ARBA" id="ARBA00022679"/>
    </source>
</evidence>
<dbReference type="eggNOG" id="COG0489">
    <property type="taxonomic scope" value="Bacteria"/>
</dbReference>
<dbReference type="Gene3D" id="3.40.50.300">
    <property type="entry name" value="P-loop containing nucleotide triphosphate hydrolases"/>
    <property type="match status" value="1"/>
</dbReference>
<dbReference type="OrthoDB" id="9794577at2"/>
<evidence type="ECO:0000256" key="12">
    <source>
        <dbReference type="ARBA" id="ARBA00022989"/>
    </source>
</evidence>
<keyword evidence="6" id="KW-0997">Cell inner membrane</keyword>
<comment type="catalytic activity">
    <reaction evidence="15">
        <text>L-tyrosyl-[protein] + ATP = O-phospho-L-tyrosyl-[protein] + ADP + H(+)</text>
        <dbReference type="Rhea" id="RHEA:10596"/>
        <dbReference type="Rhea" id="RHEA-COMP:10136"/>
        <dbReference type="Rhea" id="RHEA-COMP:20101"/>
        <dbReference type="ChEBI" id="CHEBI:15378"/>
        <dbReference type="ChEBI" id="CHEBI:30616"/>
        <dbReference type="ChEBI" id="CHEBI:46858"/>
        <dbReference type="ChEBI" id="CHEBI:61978"/>
        <dbReference type="ChEBI" id="CHEBI:456216"/>
        <dbReference type="EC" id="2.7.10.2"/>
    </reaction>
</comment>
<feature type="transmembrane region" description="Helical" evidence="16">
    <location>
        <begin position="496"/>
        <end position="520"/>
    </location>
</feature>
<evidence type="ECO:0000256" key="5">
    <source>
        <dbReference type="ARBA" id="ARBA00022475"/>
    </source>
</evidence>
<evidence type="ECO:0000256" key="3">
    <source>
        <dbReference type="ARBA" id="ARBA00008883"/>
    </source>
</evidence>
<dbReference type="EC" id="2.7.10.2" evidence="4"/>
<keyword evidence="8 16" id="KW-0812">Transmembrane</keyword>
<evidence type="ECO:0000256" key="14">
    <source>
        <dbReference type="ARBA" id="ARBA00023137"/>
    </source>
</evidence>
<dbReference type="Pfam" id="PF13614">
    <property type="entry name" value="AAA_31"/>
    <property type="match status" value="1"/>
</dbReference>
<dbReference type="Proteomes" id="UP000007364">
    <property type="component" value="Unassembled WGS sequence"/>
</dbReference>
<dbReference type="InterPro" id="IPR005702">
    <property type="entry name" value="Wzc-like_C"/>
</dbReference>
<dbReference type="GO" id="GO:0004713">
    <property type="term" value="F:protein tyrosine kinase activity"/>
    <property type="evidence" value="ECO:0007669"/>
    <property type="project" value="TreeGrafter"/>
</dbReference>
<dbReference type="CDD" id="cd05387">
    <property type="entry name" value="BY-kinase"/>
    <property type="match status" value="1"/>
</dbReference>
<proteinExistence type="inferred from homology"/>
<name>K2PP95_9FLAO</name>
<protein>
    <recommendedName>
        <fullName evidence="4">non-specific protein-tyrosine kinase</fullName>
        <ecNumber evidence="4">2.7.10.2</ecNumber>
    </recommendedName>
</protein>
<feature type="domain" description="AAA" evidence="18">
    <location>
        <begin position="590"/>
        <end position="724"/>
    </location>
</feature>
<organism evidence="20 21">
    <name type="scientific">Galbibacter marinus</name>
    <dbReference type="NCBI Taxonomy" id="555500"/>
    <lineage>
        <taxon>Bacteria</taxon>
        <taxon>Pseudomonadati</taxon>
        <taxon>Bacteroidota</taxon>
        <taxon>Flavobacteriia</taxon>
        <taxon>Flavobacteriales</taxon>
        <taxon>Flavobacteriaceae</taxon>
        <taxon>Galbibacter</taxon>
    </lineage>
</organism>
<dbReference type="RefSeq" id="WP_008992481.1">
    <property type="nucleotide sequence ID" value="NZ_AMSG01000025.1"/>
</dbReference>
<dbReference type="EMBL" id="AMSG01000025">
    <property type="protein sequence ID" value="EKF54310.1"/>
    <property type="molecule type" value="Genomic_DNA"/>
</dbReference>
<dbReference type="eggNOG" id="COG3206">
    <property type="taxonomic scope" value="Bacteria"/>
</dbReference>
<evidence type="ECO:0000256" key="16">
    <source>
        <dbReference type="SAM" id="Phobius"/>
    </source>
</evidence>
<sequence>MTQNRNTQTSFVNEEIDLAELFRVLQSKWKLILIALVLFSIGGYLISNLLPNQYATKTTILIEEDQQNDPLSKLQGIESIDLFGGLTSDFLQNEIEILKSRRIIGNVVDSLNLNVSYLNNDALVNTPIYSGDMPFTVKATQVRPLISGEVPTVNIQLNEDGTTFILKSDDGEKTYDLNTKIPLAFCNITVVPNYFYIENDAGESDNYEVTITDRESVIDHLLKNIRATIIENSSVITIAMESTSPKLSEDILNSMVVFYNKNAIKNKNAISLNTARFIEKRLKIISQELDSVETNKVDFKSVNKLTDITFQAEKFVENISETKKKELETLTKIELVKSIVQELQTNSNSLIPTNIGIENEDINLIINEYNTMVLEKERLLESSTEKNPVVVDLNAKINKIKFNIIESLKMYTSSLNILLQDVRAQESVLSNRVTEIPQQEKDYRFIERQQNIKEALYLYLLRKREEVSVVMSSQASMARTLDVAYTPTKPIFPNKILFTAGAGFVGMFLVFAYYFLLLFLKNKIETKEDLENIVGDIPILGELPNLKDADQKIIGNDDRSIMAEALRVVRSNLTFLYIKKENTKAATKILVTSSVKGEGKTLTAINLATILSNANKKTLLLGIDLRNPQVSNYLKGVEGVHLKHQGLVEYLKVNGEKDISKITAYKCKNDYLDIILSGQIPPNPAELLMDRAALNEFFSQVENEYDYIILDSAPLMLVADSLELSPHVDMTICMVRSNHTKIQDLKSVLNLCREGKIKNPTFLLNNVEMKYIKYGYEYTQPS</sequence>
<dbReference type="PATRIC" id="fig|555500.3.peg.2724"/>
<evidence type="ECO:0000259" key="18">
    <source>
        <dbReference type="Pfam" id="PF13614"/>
    </source>
</evidence>
<dbReference type="InterPro" id="IPR050445">
    <property type="entry name" value="Bact_polysacc_biosynth/exp"/>
</dbReference>
<accession>K2PP95</accession>
<comment type="caution">
    <text evidence="20">The sequence shown here is derived from an EMBL/GenBank/DDBJ whole genome shotgun (WGS) entry which is preliminary data.</text>
</comment>
<evidence type="ECO:0000256" key="13">
    <source>
        <dbReference type="ARBA" id="ARBA00023136"/>
    </source>
</evidence>
<keyword evidence="13 16" id="KW-0472">Membrane</keyword>
<feature type="transmembrane region" description="Helical" evidence="16">
    <location>
        <begin position="31"/>
        <end position="50"/>
    </location>
</feature>
<dbReference type="SUPFAM" id="SSF52540">
    <property type="entry name" value="P-loop containing nucleoside triphosphate hydrolases"/>
    <property type="match status" value="1"/>
</dbReference>
<evidence type="ECO:0000256" key="15">
    <source>
        <dbReference type="ARBA" id="ARBA00051245"/>
    </source>
</evidence>
<evidence type="ECO:0000259" key="19">
    <source>
        <dbReference type="Pfam" id="PF13807"/>
    </source>
</evidence>
<keyword evidence="12 16" id="KW-1133">Transmembrane helix</keyword>
<dbReference type="InterPro" id="IPR027417">
    <property type="entry name" value="P-loop_NTPase"/>
</dbReference>
<keyword evidence="9" id="KW-0547">Nucleotide-binding</keyword>
<dbReference type="GO" id="GO:0005886">
    <property type="term" value="C:plasma membrane"/>
    <property type="evidence" value="ECO:0007669"/>
    <property type="project" value="UniProtKB-SubCell"/>
</dbReference>
<keyword evidence="7" id="KW-0808">Transferase</keyword>
<evidence type="ECO:0000256" key="6">
    <source>
        <dbReference type="ARBA" id="ARBA00022519"/>
    </source>
</evidence>
<dbReference type="Pfam" id="PF13807">
    <property type="entry name" value="GNVR"/>
    <property type="match status" value="1"/>
</dbReference>
<gene>
    <name evidence="20" type="ORF">I215_13213</name>
</gene>